<proteinExistence type="predicted"/>
<feature type="domain" description="Protein kinase" evidence="8">
    <location>
        <begin position="17"/>
        <end position="273"/>
    </location>
</feature>
<evidence type="ECO:0000256" key="7">
    <source>
        <dbReference type="SAM" id="MobiDB-lite"/>
    </source>
</evidence>
<dbReference type="GO" id="GO:0004672">
    <property type="term" value="F:protein kinase activity"/>
    <property type="evidence" value="ECO:0007669"/>
    <property type="project" value="InterPro"/>
</dbReference>
<feature type="region of interest" description="Disordered" evidence="7">
    <location>
        <begin position="392"/>
        <end position="421"/>
    </location>
</feature>
<comment type="caution">
    <text evidence="9">The sequence shown here is derived from an EMBL/GenBank/DDBJ whole genome shotgun (WGS) entry which is preliminary data.</text>
</comment>
<evidence type="ECO:0000259" key="8">
    <source>
        <dbReference type="PROSITE" id="PS50011"/>
    </source>
</evidence>
<dbReference type="InterPro" id="IPR000719">
    <property type="entry name" value="Prot_kinase_dom"/>
</dbReference>
<dbReference type="EMBL" id="JAAALK010000283">
    <property type="protein sequence ID" value="KAG8074397.1"/>
    <property type="molecule type" value="Genomic_DNA"/>
</dbReference>
<feature type="compositionally biased region" description="Polar residues" evidence="7">
    <location>
        <begin position="443"/>
        <end position="464"/>
    </location>
</feature>
<evidence type="ECO:0000256" key="3">
    <source>
        <dbReference type="ARBA" id="ARBA00022777"/>
    </source>
</evidence>
<evidence type="ECO:0000256" key="2">
    <source>
        <dbReference type="ARBA" id="ARBA00022741"/>
    </source>
</evidence>
<evidence type="ECO:0000256" key="1">
    <source>
        <dbReference type="ARBA" id="ARBA00022679"/>
    </source>
</evidence>
<keyword evidence="3" id="KW-0418">Kinase</keyword>
<keyword evidence="2 5" id="KW-0547">Nucleotide-binding</keyword>
<evidence type="ECO:0000256" key="6">
    <source>
        <dbReference type="SAM" id="Coils"/>
    </source>
</evidence>
<dbReference type="PROSITE" id="PS00108">
    <property type="entry name" value="PROTEIN_KINASE_ST"/>
    <property type="match status" value="1"/>
</dbReference>
<feature type="compositionally biased region" description="Basic and acidic residues" evidence="7">
    <location>
        <begin position="349"/>
        <end position="366"/>
    </location>
</feature>
<feature type="compositionally biased region" description="Basic and acidic residues" evidence="7">
    <location>
        <begin position="278"/>
        <end position="291"/>
    </location>
</feature>
<dbReference type="Proteomes" id="UP000729402">
    <property type="component" value="Unassembled WGS sequence"/>
</dbReference>
<accession>A0A8J5SR92</accession>
<dbReference type="PANTHER" id="PTHR48163:SF2">
    <property type="entry name" value="EXPRESSED PROTEIN"/>
    <property type="match status" value="1"/>
</dbReference>
<organism evidence="9 10">
    <name type="scientific">Zizania palustris</name>
    <name type="common">Northern wild rice</name>
    <dbReference type="NCBI Taxonomy" id="103762"/>
    <lineage>
        <taxon>Eukaryota</taxon>
        <taxon>Viridiplantae</taxon>
        <taxon>Streptophyta</taxon>
        <taxon>Embryophyta</taxon>
        <taxon>Tracheophyta</taxon>
        <taxon>Spermatophyta</taxon>
        <taxon>Magnoliopsida</taxon>
        <taxon>Liliopsida</taxon>
        <taxon>Poales</taxon>
        <taxon>Poaceae</taxon>
        <taxon>BOP clade</taxon>
        <taxon>Oryzoideae</taxon>
        <taxon>Oryzeae</taxon>
        <taxon>Zizaniinae</taxon>
        <taxon>Zizania</taxon>
    </lineage>
</organism>
<keyword evidence="1" id="KW-0808">Transferase</keyword>
<dbReference type="SMART" id="SM00220">
    <property type="entry name" value="S_TKc"/>
    <property type="match status" value="1"/>
</dbReference>
<dbReference type="CDD" id="cd14009">
    <property type="entry name" value="STKc_ATG1_ULK_like"/>
    <property type="match status" value="1"/>
</dbReference>
<dbReference type="PANTHER" id="PTHR48163">
    <property type="entry name" value="BNAC02G25670D PROTEIN"/>
    <property type="match status" value="1"/>
</dbReference>
<dbReference type="GO" id="GO:0005524">
    <property type="term" value="F:ATP binding"/>
    <property type="evidence" value="ECO:0007669"/>
    <property type="project" value="UniProtKB-UniRule"/>
</dbReference>
<evidence type="ECO:0000256" key="4">
    <source>
        <dbReference type="ARBA" id="ARBA00022840"/>
    </source>
</evidence>
<evidence type="ECO:0000313" key="9">
    <source>
        <dbReference type="EMBL" id="KAG8074397.1"/>
    </source>
</evidence>
<keyword evidence="10" id="KW-1185">Reference proteome</keyword>
<evidence type="ECO:0000256" key="5">
    <source>
        <dbReference type="PROSITE-ProRule" id="PRU10141"/>
    </source>
</evidence>
<name>A0A8J5SR92_ZIZPA</name>
<dbReference type="FunFam" id="3.30.200.20:FF:000042">
    <property type="entry name" value="Aurora kinase A"/>
    <property type="match status" value="1"/>
</dbReference>
<feature type="region of interest" description="Disordered" evidence="7">
    <location>
        <begin position="345"/>
        <end position="374"/>
    </location>
</feature>
<gene>
    <name evidence="9" type="ORF">GUJ93_ZPchr0006g46209</name>
</gene>
<dbReference type="PROSITE" id="PS50011">
    <property type="entry name" value="PROTEIN_KINASE_DOM"/>
    <property type="match status" value="1"/>
</dbReference>
<feature type="coiled-coil region" evidence="6">
    <location>
        <begin position="788"/>
        <end position="1047"/>
    </location>
</feature>
<feature type="region of interest" description="Disordered" evidence="7">
    <location>
        <begin position="278"/>
        <end position="329"/>
    </location>
</feature>
<reference evidence="9" key="1">
    <citation type="journal article" date="2021" name="bioRxiv">
        <title>Whole Genome Assembly and Annotation of Northern Wild Rice, Zizania palustris L., Supports a Whole Genome Duplication in the Zizania Genus.</title>
        <authorList>
            <person name="Haas M."/>
            <person name="Kono T."/>
            <person name="Macchietto M."/>
            <person name="Millas R."/>
            <person name="McGilp L."/>
            <person name="Shao M."/>
            <person name="Duquette J."/>
            <person name="Hirsch C.N."/>
            <person name="Kimball J."/>
        </authorList>
    </citation>
    <scope>NUCLEOTIDE SEQUENCE</scope>
    <source>
        <tissue evidence="9">Fresh leaf tissue</tissue>
    </source>
</reference>
<feature type="compositionally biased region" description="Polar residues" evidence="7">
    <location>
        <begin position="398"/>
        <end position="421"/>
    </location>
</feature>
<feature type="region of interest" description="Disordered" evidence="7">
    <location>
        <begin position="701"/>
        <end position="727"/>
    </location>
</feature>
<feature type="compositionally biased region" description="Low complexity" evidence="7">
    <location>
        <begin position="298"/>
        <end position="309"/>
    </location>
</feature>
<dbReference type="PROSITE" id="PS00107">
    <property type="entry name" value="PROTEIN_KINASE_ATP"/>
    <property type="match status" value="1"/>
</dbReference>
<dbReference type="Pfam" id="PF00069">
    <property type="entry name" value="Pkinase"/>
    <property type="match status" value="1"/>
</dbReference>
<dbReference type="InterPro" id="IPR017441">
    <property type="entry name" value="Protein_kinase_ATP_BS"/>
</dbReference>
<feature type="compositionally biased region" description="Basic residues" evidence="7">
    <location>
        <begin position="701"/>
        <end position="713"/>
    </location>
</feature>
<dbReference type="Pfam" id="PF24497">
    <property type="entry name" value="MIT_ATG1"/>
    <property type="match status" value="1"/>
</dbReference>
<feature type="binding site" evidence="5">
    <location>
        <position position="46"/>
    </location>
    <ligand>
        <name>ATP</name>
        <dbReference type="ChEBI" id="CHEBI:30616"/>
    </ligand>
</feature>
<reference evidence="9" key="2">
    <citation type="submission" date="2021-02" db="EMBL/GenBank/DDBJ databases">
        <authorList>
            <person name="Kimball J.A."/>
            <person name="Haas M.W."/>
            <person name="Macchietto M."/>
            <person name="Kono T."/>
            <person name="Duquette J."/>
            <person name="Shao M."/>
        </authorList>
    </citation>
    <scope>NUCLEOTIDE SEQUENCE</scope>
    <source>
        <tissue evidence="9">Fresh leaf tissue</tissue>
    </source>
</reference>
<dbReference type="InterPro" id="IPR056281">
    <property type="entry name" value="MIT_ATG1a/b/c"/>
</dbReference>
<dbReference type="AlphaFoldDB" id="A0A8J5SR92"/>
<feature type="region of interest" description="Disordered" evidence="7">
    <location>
        <begin position="443"/>
        <end position="466"/>
    </location>
</feature>
<sequence length="1186" mass="132529">MEDRSAGGGGGRRVGEYVLLRQIGSGAYARVWLGRHCTRGTEVALKEIAVERLSSKLRESLLSEVDILRRIRHPNIIALHESIRDGGKIFLVLEYCRGGDLHSYLQQHKRVSETVAKHFIQQLASGLQMLRENNVVHRDLKPQNILLVANNEKSLLKIADFGFAKFLEPFSLAETLCGSPLYMAPEVMQAQKYDAKADLWSVGIILYQLVTGSPPFTGENQIQLLRNILNTREIQFPSDCKLSHGCIDLCRKLLRINSVERLTVEEFVNYPFLSECAPERTSSRTPSDIRDSFPFINSSPTRPSSQSSQEDCMPFPLDDESTGQDESHASESLFSRYIMGSNCAASSQRLDHPRRIKENRTGEGHNPKGGYPEDSPIIDSLEFVDQEYVFVSGPHPEGSSSMNDSPQHNMPSKSDNTSLSPPELTTLSAPMPIHGMAINRQQSAGTGSLDSHCSPVSGTSQGSADLNDAMYQPPSDFLTRIRLLEQFASTIAELVKEEIKGAKHLEAFSIQLVVLATWRQAINICNSYTSATRESPCPDITARGFGSGAPHLLANSQLVDDACMQIEKQFLAEMEYAEELASTIGQPIDGTEMPDAIEIIFQSALQLGRHGGVDEMMGKSATAMARYTRAVCMLRFLLIEAPSLALNPTLSLTRADRQRLRTYIEALNTRLAPLQCQRDRATLRLAAEGCNTVASDCRDRRRLGHVKGPRGPRRTGGAPPSSASSLRIPDFQKPIDWSVAGMEANHASRGRRTLEEIRQKRAAERMQQQHNPPAAASHVDPYGNPKSGAELLARVKELENGNMELERENQMLLSKIAEKEVEKDSLVNSLNDLERNVVPSLKKAMNDMSLEKDAAVVAKEDALAQLRSMKKRLKEAEEEQYRAEEDSASLRAQLNTLQQQVMSNSYTGYPVGASSEQILAMEKEIQDLQAQLKQESLLRQQEQQKLAEECLLRQQEQQKLAEEQSHTASLAAQKEELEDKISSLTKKASDEASEFAARKAFSMQDREKLESQLHDMALMVERLEGSRQKLLMEIDSQSSEIEKLFEENSALSTSYQEAVAVTMQWENQVRDCLKHNEELRSHLENLRLDQARLLTANNTNIQPDGQTENSVSVPPEFVTENLSLKDQLIKEQSRSEGLSAEIMKLSAELRKAVQAQNNLTRLYRPVLRDIESNLMKMKQETYATIQ</sequence>
<keyword evidence="4 5" id="KW-0067">ATP-binding</keyword>
<keyword evidence="6" id="KW-0175">Coiled coil</keyword>
<dbReference type="InterPro" id="IPR008271">
    <property type="entry name" value="Ser/Thr_kinase_AS"/>
</dbReference>
<dbReference type="FunFam" id="1.10.510.10:FF:000565">
    <property type="entry name" value="Serine/threonine-protein kinase ATG1a"/>
    <property type="match status" value="1"/>
</dbReference>
<protein>
    <recommendedName>
        <fullName evidence="8">Protein kinase domain-containing protein</fullName>
    </recommendedName>
</protein>
<dbReference type="OrthoDB" id="346907at2759"/>
<evidence type="ECO:0000313" key="10">
    <source>
        <dbReference type="Proteomes" id="UP000729402"/>
    </source>
</evidence>